<dbReference type="InterPro" id="IPR002083">
    <property type="entry name" value="MATH/TRAF_dom"/>
</dbReference>
<dbReference type="Pfam" id="PF22486">
    <property type="entry name" value="MATH_2"/>
    <property type="match status" value="2"/>
</dbReference>
<dbReference type="Gramene" id="Kaladp0081s0134.1.v1.1">
    <property type="protein sequence ID" value="Kaladp0081s0134.1.v1.1"/>
    <property type="gene ID" value="Kaladp0081s0134.v1.1"/>
</dbReference>
<reference evidence="2" key="1">
    <citation type="submission" date="2021-01" db="UniProtKB">
        <authorList>
            <consortium name="EnsemblPlants"/>
        </authorList>
    </citation>
    <scope>IDENTIFICATION</scope>
</reference>
<protein>
    <recommendedName>
        <fullName evidence="1">MATH domain-containing protein</fullName>
    </recommendedName>
</protein>
<dbReference type="PANTHER" id="PTHR46162:SF48">
    <property type="entry name" value="MATH DOMAIN-CONTAINING PROTEIN"/>
    <property type="match status" value="1"/>
</dbReference>
<dbReference type="OMA" id="MGDKFYY"/>
<feature type="domain" description="MATH" evidence="1">
    <location>
        <begin position="153"/>
        <end position="278"/>
    </location>
</feature>
<feature type="domain" description="MATH" evidence="1">
    <location>
        <begin position="1"/>
        <end position="133"/>
    </location>
</feature>
<dbReference type="PROSITE" id="PS50144">
    <property type="entry name" value="MATH"/>
    <property type="match status" value="2"/>
</dbReference>
<dbReference type="Proteomes" id="UP000594263">
    <property type="component" value="Unplaced"/>
</dbReference>
<evidence type="ECO:0000313" key="2">
    <source>
        <dbReference type="EnsemblPlants" id="Kaladp0081s0134.1.v1.1"/>
    </source>
</evidence>
<evidence type="ECO:0000259" key="1">
    <source>
        <dbReference type="PROSITE" id="PS50144"/>
    </source>
</evidence>
<dbReference type="SMART" id="SM00061">
    <property type="entry name" value="MATH"/>
    <property type="match status" value="2"/>
</dbReference>
<dbReference type="Gene3D" id="2.60.210.10">
    <property type="entry name" value="Apoptosis, Tumor Necrosis Factor Receptor Associated Protein 2, Chain A"/>
    <property type="match status" value="2"/>
</dbReference>
<dbReference type="SUPFAM" id="SSF49599">
    <property type="entry name" value="TRAF domain-like"/>
    <property type="match status" value="2"/>
</dbReference>
<dbReference type="PANTHER" id="PTHR46162">
    <property type="entry name" value="TRAF-LIKE FAMILY PROTEIN"/>
    <property type="match status" value="1"/>
</dbReference>
<evidence type="ECO:0000313" key="3">
    <source>
        <dbReference type="Proteomes" id="UP000594263"/>
    </source>
</evidence>
<dbReference type="AlphaFoldDB" id="A0A7N1A2G8"/>
<accession>A0A7N1A2G8</accession>
<sequence length="290" mass="32853">MSFSDLSDILRQKPGGAERYESPQFESGGHKWKLSLYPNGDAQSGGDGHISLYLNMVEAADHSYGSGVGVTYKMLVWDRIRDERCGIEPHPTMRKFHSLKKRWGFTRLMSLATFKDAQSGYLVDDCCLFGIEMNVVSPDVQLRSLSIVKEPDHGTFKWKLDKFSTLGEESYDSDPFMVEAQQWNLCVFPNGDSRQKGSCLSLFLSAHDVKCHGGSKVYVDATLRLKDQHFSKDHEISLRRWFHGSGRWGWPAFVLLTDLKDKARGFLMDDSLVLEVTFNAISTISYTKAE</sequence>
<organism evidence="2 3">
    <name type="scientific">Kalanchoe fedtschenkoi</name>
    <name type="common">Lavender scallops</name>
    <name type="synonym">South American air plant</name>
    <dbReference type="NCBI Taxonomy" id="63787"/>
    <lineage>
        <taxon>Eukaryota</taxon>
        <taxon>Viridiplantae</taxon>
        <taxon>Streptophyta</taxon>
        <taxon>Embryophyta</taxon>
        <taxon>Tracheophyta</taxon>
        <taxon>Spermatophyta</taxon>
        <taxon>Magnoliopsida</taxon>
        <taxon>eudicotyledons</taxon>
        <taxon>Gunneridae</taxon>
        <taxon>Pentapetalae</taxon>
        <taxon>Saxifragales</taxon>
        <taxon>Crassulaceae</taxon>
        <taxon>Kalanchoe</taxon>
    </lineage>
</organism>
<name>A0A7N1A2G8_KALFE</name>
<dbReference type="InterPro" id="IPR008974">
    <property type="entry name" value="TRAF-like"/>
</dbReference>
<dbReference type="EnsemblPlants" id="Kaladp0081s0134.1.v1.1">
    <property type="protein sequence ID" value="Kaladp0081s0134.1.v1.1"/>
    <property type="gene ID" value="Kaladp0081s0134.v1.1"/>
</dbReference>
<keyword evidence="3" id="KW-1185">Reference proteome</keyword>
<proteinExistence type="predicted"/>
<dbReference type="CDD" id="cd00121">
    <property type="entry name" value="MATH"/>
    <property type="match status" value="2"/>
</dbReference>